<evidence type="ECO:0000256" key="6">
    <source>
        <dbReference type="ARBA" id="ARBA00045617"/>
    </source>
</evidence>
<feature type="compositionally biased region" description="Basic and acidic residues" evidence="9">
    <location>
        <begin position="180"/>
        <end position="202"/>
    </location>
</feature>
<dbReference type="Ensembl" id="ENSSFOT00015018192.2">
    <property type="protein sequence ID" value="ENSSFOP00015017986.2"/>
    <property type="gene ID" value="ENSSFOG00015011415.2"/>
</dbReference>
<reference evidence="11 12" key="1">
    <citation type="submission" date="2019-04" db="EMBL/GenBank/DDBJ databases">
        <authorList>
            <consortium name="Wellcome Sanger Institute Data Sharing"/>
        </authorList>
    </citation>
    <scope>NUCLEOTIDE SEQUENCE [LARGE SCALE GENOMIC DNA]</scope>
</reference>
<sequence length="596" mass="65296">MQTSSQSSQQLKFTTSDSCDRIKDEFQFLQAQYHSLKLECDKLASEKSEMQRHYIMYYEMSYGLNIEMHKQAEIVKRLNAICAQVLPYLSQEHQQQVLGAIERAKQVTPPEMNSIIRVVMLHACCPQQQLQAHQLSQLQGLALPMTPLPLGLTPPTLPTVTSSSGLFSLSSILASQAHLAKEEKATREGGDNHRDEDGDKSDYPLSLPSGSFPAHFGVVTHAGLNRELGSPGGFGGAPNISPQMNTATSGYTRSSVVNKTFLSISCTSMESYSFYLSADGHMQPVSFPHDALVGPGIPRHARQIHTLTHGEVVCAVTISTSTHHVYTGGKGCVKMWDISQPGNKSSMAQLDCLNRDNYIRSCKLLPDGRTLVVGGEASTLSIWDLASPTPRIKAELTSSAPACYALAISPDSKVCFSCCSDGNIVVWDLHNQTLVRQFQGHTDGASCIDIANDGVKLWTGGLDSTVRCWDLREGRQMQQHDFTSQIFSLGHCPTGDWLAVGMESSNVEVMHVSKTDKYQLRLHESCVLSLKFACCGKWFISTGKDNLLNAWRSPYGASIFQSKESSSVLSCDLSPDDSYIVTGSGDKKATVYEIIY</sequence>
<dbReference type="GO" id="GO:0003714">
    <property type="term" value="F:transcription corepressor activity"/>
    <property type="evidence" value="ECO:0007669"/>
    <property type="project" value="TreeGrafter"/>
</dbReference>
<dbReference type="InterPro" id="IPR036322">
    <property type="entry name" value="WD40_repeat_dom_sf"/>
</dbReference>
<proteinExistence type="inferred from homology"/>
<feature type="repeat" description="WD" evidence="7">
    <location>
        <begin position="438"/>
        <end position="479"/>
    </location>
</feature>
<dbReference type="PROSITE" id="PS00678">
    <property type="entry name" value="WD_REPEATS_1"/>
    <property type="match status" value="1"/>
</dbReference>
<dbReference type="PROSITE" id="PS50294">
    <property type="entry name" value="WD_REPEATS_REGION"/>
    <property type="match status" value="1"/>
</dbReference>
<gene>
    <name evidence="11" type="primary">LOC108921571</name>
</gene>
<dbReference type="PRINTS" id="PR01850">
    <property type="entry name" value="GROUCHOFAMLY"/>
</dbReference>
<keyword evidence="12" id="KW-1185">Reference proteome</keyword>
<name>A0A8C9RKW5_SCLFO</name>
<dbReference type="Proteomes" id="UP000694397">
    <property type="component" value="Chromosome 25"/>
</dbReference>
<keyword evidence="8" id="KW-0175">Coiled coil</keyword>
<comment type="similarity">
    <text evidence="2">Belongs to the WD repeat Groucho/TLE family.</text>
</comment>
<dbReference type="SUPFAM" id="SSF50978">
    <property type="entry name" value="WD40 repeat-like"/>
    <property type="match status" value="1"/>
</dbReference>
<dbReference type="GO" id="GO:0005667">
    <property type="term" value="C:transcription regulator complex"/>
    <property type="evidence" value="ECO:0007669"/>
    <property type="project" value="TreeGrafter"/>
</dbReference>
<organism evidence="11 12">
    <name type="scientific">Scleropages formosus</name>
    <name type="common">Asian bonytongue</name>
    <name type="synonym">Osteoglossum formosum</name>
    <dbReference type="NCBI Taxonomy" id="113540"/>
    <lineage>
        <taxon>Eukaryota</taxon>
        <taxon>Metazoa</taxon>
        <taxon>Chordata</taxon>
        <taxon>Craniata</taxon>
        <taxon>Vertebrata</taxon>
        <taxon>Euteleostomi</taxon>
        <taxon>Actinopterygii</taxon>
        <taxon>Neopterygii</taxon>
        <taxon>Teleostei</taxon>
        <taxon>Osteoglossocephala</taxon>
        <taxon>Osteoglossomorpha</taxon>
        <taxon>Osteoglossiformes</taxon>
        <taxon>Osteoglossidae</taxon>
        <taxon>Scleropages</taxon>
    </lineage>
</organism>
<evidence type="ECO:0000256" key="8">
    <source>
        <dbReference type="SAM" id="Coils"/>
    </source>
</evidence>
<dbReference type="InterPro" id="IPR001680">
    <property type="entry name" value="WD40_rpt"/>
</dbReference>
<reference evidence="11" key="2">
    <citation type="submission" date="2025-08" db="UniProtKB">
        <authorList>
            <consortium name="Ensembl"/>
        </authorList>
    </citation>
    <scope>IDENTIFICATION</scope>
</reference>
<evidence type="ECO:0000313" key="12">
    <source>
        <dbReference type="Proteomes" id="UP000694397"/>
    </source>
</evidence>
<evidence type="ECO:0000256" key="9">
    <source>
        <dbReference type="SAM" id="MobiDB-lite"/>
    </source>
</evidence>
<feature type="coiled-coil region" evidence="8">
    <location>
        <begin position="19"/>
        <end position="46"/>
    </location>
</feature>
<dbReference type="Pfam" id="PF00400">
    <property type="entry name" value="WD40"/>
    <property type="match status" value="6"/>
</dbReference>
<reference evidence="11" key="3">
    <citation type="submission" date="2025-09" db="UniProtKB">
        <authorList>
            <consortium name="Ensembl"/>
        </authorList>
    </citation>
    <scope>IDENTIFICATION</scope>
</reference>
<protein>
    <submittedName>
        <fullName evidence="11">Transducin-like enhancer protein 1</fullName>
    </submittedName>
</protein>
<dbReference type="InterPro" id="IPR015943">
    <property type="entry name" value="WD40/YVTN_repeat-like_dom_sf"/>
</dbReference>
<dbReference type="GeneTree" id="ENSGT01030000234519"/>
<dbReference type="PANTHER" id="PTHR10814">
    <property type="entry name" value="TRANSDUCIN-LIKE ENHANCER PROTEIN"/>
    <property type="match status" value="1"/>
</dbReference>
<accession>A0A8C9RKW5</accession>
<dbReference type="InterPro" id="IPR019775">
    <property type="entry name" value="WD40_repeat_CS"/>
</dbReference>
<evidence type="ECO:0000256" key="7">
    <source>
        <dbReference type="PROSITE-ProRule" id="PRU00221"/>
    </source>
</evidence>
<keyword evidence="4" id="KW-0677">Repeat</keyword>
<dbReference type="FunFam" id="2.130.10.10:FF:000001">
    <property type="entry name" value="transducin-like enhancer protein 3 isoform X1"/>
    <property type="match status" value="1"/>
</dbReference>
<evidence type="ECO:0000256" key="5">
    <source>
        <dbReference type="ARBA" id="ARBA00023242"/>
    </source>
</evidence>
<dbReference type="PROSITE" id="PS50082">
    <property type="entry name" value="WD_REPEATS_2"/>
    <property type="match status" value="2"/>
</dbReference>
<evidence type="ECO:0000256" key="3">
    <source>
        <dbReference type="ARBA" id="ARBA00022574"/>
    </source>
</evidence>
<dbReference type="GO" id="GO:0090090">
    <property type="term" value="P:negative regulation of canonical Wnt signaling pathway"/>
    <property type="evidence" value="ECO:0007669"/>
    <property type="project" value="TreeGrafter"/>
</dbReference>
<dbReference type="SMART" id="SM00320">
    <property type="entry name" value="WD40"/>
    <property type="match status" value="7"/>
</dbReference>
<dbReference type="Pfam" id="PF03920">
    <property type="entry name" value="TLE_N"/>
    <property type="match status" value="1"/>
</dbReference>
<evidence type="ECO:0000313" key="11">
    <source>
        <dbReference type="Ensembl" id="ENSSFOP00015017986.2"/>
    </source>
</evidence>
<dbReference type="AlphaFoldDB" id="A0A8C9RKW5"/>
<evidence type="ECO:0000259" key="10">
    <source>
        <dbReference type="Pfam" id="PF03920"/>
    </source>
</evidence>
<evidence type="ECO:0000256" key="1">
    <source>
        <dbReference type="ARBA" id="ARBA00004123"/>
    </source>
</evidence>
<feature type="domain" description="Groucho/TLE N-terminal Q-rich" evidence="10">
    <location>
        <begin position="11"/>
        <end position="134"/>
    </location>
</feature>
<feature type="repeat" description="WD" evidence="7">
    <location>
        <begin position="396"/>
        <end position="437"/>
    </location>
</feature>
<keyword evidence="3 7" id="KW-0853">WD repeat</keyword>
<dbReference type="InterPro" id="IPR009146">
    <property type="entry name" value="Groucho_enhance"/>
</dbReference>
<dbReference type="Gene3D" id="2.130.10.10">
    <property type="entry name" value="YVTN repeat-like/Quinoprotein amine dehydrogenase"/>
    <property type="match status" value="1"/>
</dbReference>
<comment type="subcellular location">
    <subcellularLocation>
        <location evidence="1">Nucleus</location>
    </subcellularLocation>
</comment>
<comment type="function">
    <text evidence="6">Transcriptional corepressor that binds to a number of transcription factors. Inhibits the transcriptional activation mediated by CTNNB1 and TCF family members in Wnt signaling. The effects of full-length TLE family members may be modulated by association with dominant-negative AES.</text>
</comment>
<dbReference type="GO" id="GO:0005634">
    <property type="term" value="C:nucleus"/>
    <property type="evidence" value="ECO:0007669"/>
    <property type="project" value="UniProtKB-SubCell"/>
</dbReference>
<feature type="region of interest" description="Disordered" evidence="9">
    <location>
        <begin position="180"/>
        <end position="206"/>
    </location>
</feature>
<dbReference type="PANTHER" id="PTHR10814:SF32">
    <property type="entry name" value="TRANSDUCIN-LIKE ENHANCER PROTEIN 4 ISOFORM X1"/>
    <property type="match status" value="1"/>
</dbReference>
<keyword evidence="5" id="KW-0539">Nucleus</keyword>
<evidence type="ECO:0000256" key="4">
    <source>
        <dbReference type="ARBA" id="ARBA00022737"/>
    </source>
</evidence>
<evidence type="ECO:0000256" key="2">
    <source>
        <dbReference type="ARBA" id="ARBA00005969"/>
    </source>
</evidence>
<dbReference type="InterPro" id="IPR005617">
    <property type="entry name" value="Groucho/TLE_N"/>
</dbReference>